<dbReference type="EMBL" id="UOEJ01000083">
    <property type="protein sequence ID" value="VAV97014.1"/>
    <property type="molecule type" value="Genomic_DNA"/>
</dbReference>
<evidence type="ECO:0000313" key="2">
    <source>
        <dbReference type="EMBL" id="VAV97014.1"/>
    </source>
</evidence>
<comment type="similarity">
    <text evidence="1">Belongs to the polypeptide deformylase family.</text>
</comment>
<dbReference type="PRINTS" id="PR01576">
    <property type="entry name" value="PDEFORMYLASE"/>
</dbReference>
<reference evidence="2" key="1">
    <citation type="submission" date="2018-06" db="EMBL/GenBank/DDBJ databases">
        <authorList>
            <person name="Zhirakovskaya E."/>
        </authorList>
    </citation>
    <scope>NUCLEOTIDE SEQUENCE</scope>
</reference>
<dbReference type="Gene3D" id="3.90.45.10">
    <property type="entry name" value="Peptide deformylase"/>
    <property type="match status" value="1"/>
</dbReference>
<dbReference type="NCBIfam" id="NF001159">
    <property type="entry name" value="PRK00150.1-3"/>
    <property type="match status" value="1"/>
</dbReference>
<name>A0A3B0RTC8_9ZZZZ</name>
<dbReference type="InterPro" id="IPR023635">
    <property type="entry name" value="Peptide_deformylase"/>
</dbReference>
<protein>
    <submittedName>
        <fullName evidence="2">Peptide deformylase</fullName>
        <ecNumber evidence="2">3.5.1.88</ecNumber>
    </submittedName>
</protein>
<keyword evidence="2" id="KW-0378">Hydrolase</keyword>
<proteinExistence type="inferred from homology"/>
<dbReference type="AlphaFoldDB" id="A0A3B0RTC8"/>
<dbReference type="HAMAP" id="MF_00163">
    <property type="entry name" value="Pep_deformylase"/>
    <property type="match status" value="1"/>
</dbReference>
<dbReference type="PANTHER" id="PTHR10458">
    <property type="entry name" value="PEPTIDE DEFORMYLASE"/>
    <property type="match status" value="1"/>
</dbReference>
<sequence>MTILPIATVPDPILKAISTPVDRVDDQLRAFMDDMLETMYAAPGIGLAAIQVGRPIRLLVMDISEDADTRDPQYYINPVITWTSSDLATYNEGCLSVPEQYADIDRPAECRLTYLDYHGVEQQVHATGLFATCIQHEIDHLNGIVFIDYLSSLKKSMAVRKVRKLVRED</sequence>
<dbReference type="NCBIfam" id="TIGR00079">
    <property type="entry name" value="pept_deformyl"/>
    <property type="match status" value="1"/>
</dbReference>
<dbReference type="PIRSF" id="PIRSF004749">
    <property type="entry name" value="Pep_def"/>
    <property type="match status" value="1"/>
</dbReference>
<evidence type="ECO:0000256" key="1">
    <source>
        <dbReference type="ARBA" id="ARBA00010759"/>
    </source>
</evidence>
<organism evidence="2">
    <name type="scientific">hydrothermal vent metagenome</name>
    <dbReference type="NCBI Taxonomy" id="652676"/>
    <lineage>
        <taxon>unclassified sequences</taxon>
        <taxon>metagenomes</taxon>
        <taxon>ecological metagenomes</taxon>
    </lineage>
</organism>
<dbReference type="GO" id="GO:0042586">
    <property type="term" value="F:peptide deformylase activity"/>
    <property type="evidence" value="ECO:0007669"/>
    <property type="project" value="UniProtKB-EC"/>
</dbReference>
<dbReference type="InterPro" id="IPR036821">
    <property type="entry name" value="Peptide_deformylase_sf"/>
</dbReference>
<dbReference type="Pfam" id="PF01327">
    <property type="entry name" value="Pep_deformylase"/>
    <property type="match status" value="1"/>
</dbReference>
<dbReference type="PANTHER" id="PTHR10458:SF22">
    <property type="entry name" value="PEPTIDE DEFORMYLASE"/>
    <property type="match status" value="1"/>
</dbReference>
<accession>A0A3B0RTC8</accession>
<gene>
    <name evidence="2" type="ORF">MNBD_ALPHA01-720</name>
</gene>
<dbReference type="SUPFAM" id="SSF56420">
    <property type="entry name" value="Peptide deformylase"/>
    <property type="match status" value="1"/>
</dbReference>
<dbReference type="EC" id="3.5.1.88" evidence="2"/>
<dbReference type="CDD" id="cd00487">
    <property type="entry name" value="Pep_deformylase"/>
    <property type="match status" value="1"/>
</dbReference>